<dbReference type="InterPro" id="IPR058551">
    <property type="entry name" value="Plasmid_parti_C"/>
</dbReference>
<dbReference type="EMBL" id="CP019366">
    <property type="protein sequence ID" value="ASJ27691.1"/>
    <property type="molecule type" value="Genomic_DNA"/>
</dbReference>
<dbReference type="InterPro" id="IPR002596">
    <property type="entry name" value="Plasmid_parti"/>
</dbReference>
<evidence type="ECO:0000259" key="2">
    <source>
        <dbReference type="Pfam" id="PF25882"/>
    </source>
</evidence>
<dbReference type="NCBIfam" id="NF033725">
    <property type="entry name" value="borfam_49"/>
    <property type="match status" value="1"/>
</dbReference>
<dbReference type="AlphaFoldDB" id="A0ABF7R056"/>
<dbReference type="InterPro" id="IPR058550">
    <property type="entry name" value="Plasmid_parti_N"/>
</dbReference>
<keyword evidence="4" id="KW-1185">Reference proteome</keyword>
<evidence type="ECO:0000259" key="1">
    <source>
        <dbReference type="Pfam" id="PF01672"/>
    </source>
</evidence>
<keyword evidence="3" id="KW-0614">Plasmid</keyword>
<dbReference type="Pfam" id="PF25882">
    <property type="entry name" value="Plasmid_parti_C"/>
    <property type="match status" value="1"/>
</dbReference>
<sequence length="180" mass="21549">MQVSKNIIVLNDREKGLMRISQEEEYENYKFALRKSMINDIENKIQIMEILYNIKTKNLYLIDGYKSFEAFINKFLIKKTQAYSYLKIYEHVLRGDLSINDIKQRGVVDVYKSIKSNEVTSKKSKKNPIKPLRFQLKTEQAYEFYKKNSEFTSFLLEEIFSNEGNILEQLKIRYRNLKNN</sequence>
<feature type="domain" description="Plasmid partition protein putative N-terminal" evidence="1">
    <location>
        <begin position="21"/>
        <end position="118"/>
    </location>
</feature>
<feature type="domain" description="Plasmid partition protein putative C-terminal" evidence="2">
    <location>
        <begin position="125"/>
        <end position="176"/>
    </location>
</feature>
<proteinExistence type="predicted"/>
<dbReference type="Pfam" id="PF01672">
    <property type="entry name" value="Plasmid_parti_N"/>
    <property type="match status" value="1"/>
</dbReference>
<accession>A0ABF7R056</accession>
<organism evidence="3 4">
    <name type="scientific">Borrelia turicatae (strain 91E135)</name>
    <dbReference type="NCBI Taxonomy" id="314724"/>
    <lineage>
        <taxon>Bacteria</taxon>
        <taxon>Pseudomonadati</taxon>
        <taxon>Spirochaetota</taxon>
        <taxon>Spirochaetia</taxon>
        <taxon>Spirochaetales</taxon>
        <taxon>Borreliaceae</taxon>
        <taxon>Borrelia</taxon>
    </lineage>
</organism>
<gene>
    <name evidence="3" type="ORF">BT0_F05</name>
</gene>
<protein>
    <submittedName>
        <fullName evidence="3">PF-49-type protein</fullName>
    </submittedName>
</protein>
<reference evidence="3 4" key="1">
    <citation type="submission" date="2017-01" db="EMBL/GenBank/DDBJ databases">
        <title>Reassembled and rearranged: the organization and evolution of antigen-encoding plasmids in two relapsing fever Borrelia species.</title>
        <authorList>
            <person name="Barbour A.G."/>
            <person name="Dai Q."/>
            <person name="Miller S.C."/>
            <person name="Porcella S.F."/>
            <person name="Schwan T.G."/>
            <person name="Lopez J.E."/>
        </authorList>
    </citation>
    <scope>NUCLEOTIDE SEQUENCE [LARGE SCALE GENOMIC DNA]</scope>
    <source>
        <strain evidence="3 4">91E135</strain>
        <plasmid evidence="3 4">lpF33.5</plasmid>
    </source>
</reference>
<evidence type="ECO:0000313" key="3">
    <source>
        <dbReference type="EMBL" id="ASJ27691.1"/>
    </source>
</evidence>
<geneLocation type="plasmid" evidence="3 4">
    <name>lpF33.5</name>
</geneLocation>
<dbReference type="KEGG" id="btu:BT0_F05"/>
<name>A0ABF7R056_BORT9</name>
<evidence type="ECO:0000313" key="4">
    <source>
        <dbReference type="Proteomes" id="UP000001205"/>
    </source>
</evidence>
<dbReference type="Proteomes" id="UP000001205">
    <property type="component" value="Plasmid lpF33.5"/>
</dbReference>